<evidence type="ECO:0000313" key="11">
    <source>
        <dbReference type="Proteomes" id="UP000623467"/>
    </source>
</evidence>
<comment type="caution">
    <text evidence="10">The sequence shown here is derived from an EMBL/GenBank/DDBJ whole genome shotgun (WGS) entry which is preliminary data.</text>
</comment>
<dbReference type="Pfam" id="PF07690">
    <property type="entry name" value="MFS_1"/>
    <property type="match status" value="1"/>
</dbReference>
<gene>
    <name evidence="10" type="ORF">MSAN_00669600</name>
</gene>
<evidence type="ECO:0000256" key="4">
    <source>
        <dbReference type="ARBA" id="ARBA00022692"/>
    </source>
</evidence>
<dbReference type="InterPro" id="IPR036259">
    <property type="entry name" value="MFS_trans_sf"/>
</dbReference>
<keyword evidence="2" id="KW-0813">Transport</keyword>
<dbReference type="PROSITE" id="PS50850">
    <property type="entry name" value="MFS"/>
    <property type="match status" value="1"/>
</dbReference>
<dbReference type="Proteomes" id="UP000623467">
    <property type="component" value="Unassembled WGS sequence"/>
</dbReference>
<protein>
    <submittedName>
        <fullName evidence="10">MFS general substrate transporter</fullName>
    </submittedName>
</protein>
<keyword evidence="6 8" id="KW-0472">Membrane</keyword>
<dbReference type="Gene3D" id="1.20.1720.10">
    <property type="entry name" value="Multidrug resistance protein D"/>
    <property type="match status" value="1"/>
</dbReference>
<feature type="transmembrane region" description="Helical" evidence="8">
    <location>
        <begin position="529"/>
        <end position="547"/>
    </location>
</feature>
<dbReference type="PRINTS" id="PR01036">
    <property type="entry name" value="TCRTETB"/>
</dbReference>
<feature type="transmembrane region" description="Helical" evidence="8">
    <location>
        <begin position="374"/>
        <end position="392"/>
    </location>
</feature>
<dbReference type="OrthoDB" id="10021397at2759"/>
<feature type="region of interest" description="Disordered" evidence="7">
    <location>
        <begin position="561"/>
        <end position="580"/>
    </location>
</feature>
<evidence type="ECO:0000259" key="9">
    <source>
        <dbReference type="PROSITE" id="PS50850"/>
    </source>
</evidence>
<dbReference type="SUPFAM" id="SSF103473">
    <property type="entry name" value="MFS general substrate transporter"/>
    <property type="match status" value="1"/>
</dbReference>
<dbReference type="AlphaFoldDB" id="A0A8H6Z4V0"/>
<dbReference type="EMBL" id="JACAZH010000004">
    <property type="protein sequence ID" value="KAF7370381.1"/>
    <property type="molecule type" value="Genomic_DNA"/>
</dbReference>
<feature type="transmembrane region" description="Helical" evidence="8">
    <location>
        <begin position="269"/>
        <end position="287"/>
    </location>
</feature>
<feature type="domain" description="Major facilitator superfamily (MFS) profile" evidence="9">
    <location>
        <begin position="48"/>
        <end position="580"/>
    </location>
</feature>
<evidence type="ECO:0000313" key="10">
    <source>
        <dbReference type="EMBL" id="KAF7370381.1"/>
    </source>
</evidence>
<dbReference type="FunFam" id="1.20.1720.10:FF:000004">
    <property type="entry name" value="EmrB/QacA family drug resistance transporter"/>
    <property type="match status" value="1"/>
</dbReference>
<name>A0A8H6Z4V0_9AGAR</name>
<keyword evidence="5 8" id="KW-1133">Transmembrane helix</keyword>
<dbReference type="PANTHER" id="PTHR23501:SF102">
    <property type="entry name" value="DRUG TRANSPORTER, PUTATIVE (AFU_ORTHOLOGUE AFUA_3G08530)-RELATED"/>
    <property type="match status" value="1"/>
</dbReference>
<organism evidence="10 11">
    <name type="scientific">Mycena sanguinolenta</name>
    <dbReference type="NCBI Taxonomy" id="230812"/>
    <lineage>
        <taxon>Eukaryota</taxon>
        <taxon>Fungi</taxon>
        <taxon>Dikarya</taxon>
        <taxon>Basidiomycota</taxon>
        <taxon>Agaricomycotina</taxon>
        <taxon>Agaricomycetes</taxon>
        <taxon>Agaricomycetidae</taxon>
        <taxon>Agaricales</taxon>
        <taxon>Marasmiineae</taxon>
        <taxon>Mycenaceae</taxon>
        <taxon>Mycena</taxon>
    </lineage>
</organism>
<evidence type="ECO:0000256" key="6">
    <source>
        <dbReference type="ARBA" id="ARBA00023136"/>
    </source>
</evidence>
<dbReference type="GO" id="GO:0005886">
    <property type="term" value="C:plasma membrane"/>
    <property type="evidence" value="ECO:0007669"/>
    <property type="project" value="UniProtKB-SubCell"/>
</dbReference>
<evidence type="ECO:0000256" key="3">
    <source>
        <dbReference type="ARBA" id="ARBA00022475"/>
    </source>
</evidence>
<dbReference type="InterPro" id="IPR011701">
    <property type="entry name" value="MFS"/>
</dbReference>
<dbReference type="InterPro" id="IPR020846">
    <property type="entry name" value="MFS_dom"/>
</dbReference>
<sequence length="580" mass="61682">MSSSSTEPKLPVAPLEPKDATSQPKAHGARFRDTEDAVRLPHNNMYVVMTGLAITMFLASLDNTIVTTALPTITADLRGTASDYSWVGVSYMLCSGACIPLWGKLSDVVGRKAVLYPCIGLFLIGSGLCGAATSMPFLIVCRAVQGVGSGGVNVMVQVVISDIVSLRDRGKYSSVIGGCWGIASVLGPLLGGIVTEKASWRWCFWINLPTGGIAAILLLFVNVPPARKLTFAEFLQKFDFAGIFLLMAGTGTLLAGFSIAADNGWSDPATIGLVAAGPVLLALALVVESRTTRMAILPVRLLKTQTTLSLFGIDLLHAMALMCSNFYLPVVFQGVNGDSALRSGLKMFPIAVGASVMSMIVGPLVTVTKTTRPFIWTGTVLMTIGAGLLVSLNEKSNLGKELGFTLVQGIGTGCLFQPPLIALQAAMPPEGHGSRYECVLPGPVRPPPIQFDVLSISSLRALGLSMGVSLGGVAFQSQLAIRLRAIPAIAGTQTQASILQGNYKDINLIDPPELRQEVIVALSRSLRTIFVIIVPLCGTTFLLSLLVRHYSLERNFVQKGQATEESPKQRDVDEKGDEEY</sequence>
<dbReference type="Gene3D" id="1.20.1250.20">
    <property type="entry name" value="MFS general substrate transporter like domains"/>
    <property type="match status" value="1"/>
</dbReference>
<evidence type="ECO:0000256" key="8">
    <source>
        <dbReference type="SAM" id="Phobius"/>
    </source>
</evidence>
<keyword evidence="4 8" id="KW-0812">Transmembrane</keyword>
<feature type="transmembrane region" description="Helical" evidence="8">
    <location>
        <begin position="238"/>
        <end position="257"/>
    </location>
</feature>
<feature type="transmembrane region" description="Helical" evidence="8">
    <location>
        <begin position="172"/>
        <end position="194"/>
    </location>
</feature>
<feature type="transmembrane region" description="Helical" evidence="8">
    <location>
        <begin position="308"/>
        <end position="328"/>
    </location>
</feature>
<feature type="transmembrane region" description="Helical" evidence="8">
    <location>
        <begin position="348"/>
        <end position="367"/>
    </location>
</feature>
<dbReference type="CDD" id="cd17502">
    <property type="entry name" value="MFS_Azr1_MDR_like"/>
    <property type="match status" value="1"/>
</dbReference>
<evidence type="ECO:0000256" key="5">
    <source>
        <dbReference type="ARBA" id="ARBA00022989"/>
    </source>
</evidence>
<keyword evidence="3" id="KW-1003">Cell membrane</keyword>
<feature type="region of interest" description="Disordered" evidence="7">
    <location>
        <begin position="1"/>
        <end position="32"/>
    </location>
</feature>
<feature type="transmembrane region" description="Helical" evidence="8">
    <location>
        <begin position="206"/>
        <end position="226"/>
    </location>
</feature>
<feature type="transmembrane region" description="Helical" evidence="8">
    <location>
        <begin position="46"/>
        <end position="72"/>
    </location>
</feature>
<comment type="subcellular location">
    <subcellularLocation>
        <location evidence="1">Cell membrane</location>
        <topology evidence="1">Multi-pass membrane protein</topology>
    </subcellularLocation>
</comment>
<dbReference type="GO" id="GO:0022857">
    <property type="term" value="F:transmembrane transporter activity"/>
    <property type="evidence" value="ECO:0007669"/>
    <property type="project" value="InterPro"/>
</dbReference>
<reference evidence="10" key="1">
    <citation type="submission" date="2020-05" db="EMBL/GenBank/DDBJ databases">
        <title>Mycena genomes resolve the evolution of fungal bioluminescence.</title>
        <authorList>
            <person name="Tsai I.J."/>
        </authorList>
    </citation>
    <scope>NUCLEOTIDE SEQUENCE</scope>
    <source>
        <strain evidence="10">160909Yilan</strain>
    </source>
</reference>
<evidence type="ECO:0000256" key="2">
    <source>
        <dbReference type="ARBA" id="ARBA00022448"/>
    </source>
</evidence>
<accession>A0A8H6Z4V0</accession>
<feature type="transmembrane region" description="Helical" evidence="8">
    <location>
        <begin position="84"/>
        <end position="102"/>
    </location>
</feature>
<keyword evidence="11" id="KW-1185">Reference proteome</keyword>
<proteinExistence type="predicted"/>
<evidence type="ECO:0000256" key="7">
    <source>
        <dbReference type="SAM" id="MobiDB-lite"/>
    </source>
</evidence>
<dbReference type="PANTHER" id="PTHR23501">
    <property type="entry name" value="MAJOR FACILITATOR SUPERFAMILY"/>
    <property type="match status" value="1"/>
</dbReference>
<feature type="transmembrane region" description="Helical" evidence="8">
    <location>
        <begin position="114"/>
        <end position="137"/>
    </location>
</feature>
<evidence type="ECO:0000256" key="1">
    <source>
        <dbReference type="ARBA" id="ARBA00004651"/>
    </source>
</evidence>